<dbReference type="PANTHER" id="PTHR34724">
    <property type="entry name" value="OS12G0596101 PROTEIN"/>
    <property type="match status" value="1"/>
</dbReference>
<name>A0A2X1RT85_9ACTO</name>
<evidence type="ECO:0000313" key="4">
    <source>
        <dbReference type="Proteomes" id="UP000578252"/>
    </source>
</evidence>
<proteinExistence type="predicted"/>
<reference evidence="2 3" key="1">
    <citation type="submission" date="2018-06" db="EMBL/GenBank/DDBJ databases">
        <authorList>
            <consortium name="Pathogen Informatics"/>
            <person name="Doyle S."/>
        </authorList>
    </citation>
    <scope>NUCLEOTIDE SEQUENCE [LARGE SCALE GENOMIC DNA]</scope>
    <source>
        <strain evidence="2 3">NCTC11819</strain>
    </source>
</reference>
<organism evidence="1 4">
    <name type="scientific">Mobiluncus mulieris</name>
    <dbReference type="NCBI Taxonomy" id="2052"/>
    <lineage>
        <taxon>Bacteria</taxon>
        <taxon>Bacillati</taxon>
        <taxon>Actinomycetota</taxon>
        <taxon>Actinomycetes</taxon>
        <taxon>Actinomycetales</taxon>
        <taxon>Actinomycetaceae</taxon>
        <taxon>Mobiluncus</taxon>
    </lineage>
</organism>
<comment type="caution">
    <text evidence="1">The sequence shown here is derived from an EMBL/GenBank/DDBJ whole genome shotgun (WGS) entry which is preliminary data.</text>
</comment>
<dbReference type="EMBL" id="JABCUR010000006">
    <property type="protein sequence ID" value="NMW65419.1"/>
    <property type="molecule type" value="Genomic_DNA"/>
</dbReference>
<dbReference type="Proteomes" id="UP000255284">
    <property type="component" value="Unassembled WGS sequence"/>
</dbReference>
<evidence type="ECO:0000313" key="2">
    <source>
        <dbReference type="EMBL" id="STO16631.1"/>
    </source>
</evidence>
<dbReference type="Proteomes" id="UP000578252">
    <property type="component" value="Unassembled WGS sequence"/>
</dbReference>
<dbReference type="RefSeq" id="WP_004016192.1">
    <property type="nucleotide sequence ID" value="NZ_CAMPNB010000024.1"/>
</dbReference>
<protein>
    <submittedName>
        <fullName evidence="1">Uncharacterized protein</fullName>
    </submittedName>
</protein>
<dbReference type="AlphaFoldDB" id="A0A2X1RT85"/>
<reference evidence="1 4" key="2">
    <citation type="submission" date="2020-04" db="EMBL/GenBank/DDBJ databases">
        <title>Antimicrobial susceptibility and clonality of vaginal-derived multi-drug resistant Mobiluncus isolates in China.</title>
        <authorList>
            <person name="Zhang X."/>
        </authorList>
    </citation>
    <scope>NUCLEOTIDE SEQUENCE [LARGE SCALE GENOMIC DNA]</scope>
    <source>
        <strain evidence="1 4">13</strain>
    </source>
</reference>
<evidence type="ECO:0000313" key="1">
    <source>
        <dbReference type="EMBL" id="NMW65419.1"/>
    </source>
</evidence>
<dbReference type="PANTHER" id="PTHR34724:SF2">
    <property type="entry name" value="OS12G0596101 PROTEIN"/>
    <property type="match status" value="1"/>
</dbReference>
<accession>A0A2X1RT85</accession>
<gene>
    <name evidence="1" type="ORF">HHJ78_07730</name>
    <name evidence="2" type="ORF">NCTC11819_01201</name>
</gene>
<evidence type="ECO:0000313" key="3">
    <source>
        <dbReference type="Proteomes" id="UP000255284"/>
    </source>
</evidence>
<sequence length="54" mass="6010">MCSPVKCANCGKTTWTGCGMHIEAVKARVPADQWCTCPEDKRKPQSLFTSFFGR</sequence>
<dbReference type="EMBL" id="UGGQ01000006">
    <property type="protein sequence ID" value="STO16631.1"/>
    <property type="molecule type" value="Genomic_DNA"/>
</dbReference>